<dbReference type="STRING" id="1325564.NSJP_0775"/>
<organism evidence="1 2">
    <name type="scientific">Nitrospira japonica</name>
    <dbReference type="NCBI Taxonomy" id="1325564"/>
    <lineage>
        <taxon>Bacteria</taxon>
        <taxon>Pseudomonadati</taxon>
        <taxon>Nitrospirota</taxon>
        <taxon>Nitrospiria</taxon>
        <taxon>Nitrospirales</taxon>
        <taxon>Nitrospiraceae</taxon>
        <taxon>Nitrospira</taxon>
    </lineage>
</organism>
<dbReference type="OrthoDB" id="9807059at2"/>
<evidence type="ECO:0000313" key="1">
    <source>
        <dbReference type="EMBL" id="SLM46947.1"/>
    </source>
</evidence>
<sequence>MANRWAFPVLLSAVALLFEPHFPPIPSSAVASDVGTIIEQFVTQRFPEAATHYWIINETQWDGDEIIIDVHTIVQDRRDPEPTLNRFLLLIVAGELKGSQNIPLEPGAECRPEQSA</sequence>
<proteinExistence type="predicted"/>
<evidence type="ECO:0000313" key="2">
    <source>
        <dbReference type="Proteomes" id="UP000192042"/>
    </source>
</evidence>
<name>A0A1W1I1S7_9BACT</name>
<reference evidence="1 2" key="1">
    <citation type="submission" date="2017-03" db="EMBL/GenBank/DDBJ databases">
        <authorList>
            <person name="Afonso C.L."/>
            <person name="Miller P.J."/>
            <person name="Scott M.A."/>
            <person name="Spackman E."/>
            <person name="Goraichik I."/>
            <person name="Dimitrov K.M."/>
            <person name="Suarez D.L."/>
            <person name="Swayne D.E."/>
        </authorList>
    </citation>
    <scope>NUCLEOTIDE SEQUENCE [LARGE SCALE GENOMIC DNA]</scope>
    <source>
        <strain evidence="1">Genome sequencing of Nitrospira japonica strain NJ11</strain>
    </source>
</reference>
<keyword evidence="2" id="KW-1185">Reference proteome</keyword>
<dbReference type="EMBL" id="LT828648">
    <property type="protein sequence ID" value="SLM46947.1"/>
    <property type="molecule type" value="Genomic_DNA"/>
</dbReference>
<dbReference type="RefSeq" id="WP_080885554.1">
    <property type="nucleotide sequence ID" value="NZ_LT828648.1"/>
</dbReference>
<dbReference type="KEGG" id="nja:NSJP_0775"/>
<protein>
    <submittedName>
        <fullName evidence="1">Uncharacterized protein</fullName>
    </submittedName>
</protein>
<dbReference type="Proteomes" id="UP000192042">
    <property type="component" value="Chromosome I"/>
</dbReference>
<gene>
    <name evidence="1" type="ORF">NSJP_0775</name>
</gene>
<dbReference type="AlphaFoldDB" id="A0A1W1I1S7"/>
<accession>A0A1W1I1S7</accession>